<dbReference type="InterPro" id="IPR008010">
    <property type="entry name" value="Tatp1"/>
</dbReference>
<proteinExistence type="inferred from homology"/>
<keyword evidence="9" id="KW-1185">Reference proteome</keyword>
<accession>A0A835UK13</accession>
<feature type="region of interest" description="Disordered" evidence="6">
    <location>
        <begin position="26"/>
        <end position="72"/>
    </location>
</feature>
<feature type="compositionally biased region" description="Basic and acidic residues" evidence="6">
    <location>
        <begin position="42"/>
        <end position="54"/>
    </location>
</feature>
<keyword evidence="5 7" id="KW-0472">Membrane</keyword>
<protein>
    <submittedName>
        <fullName evidence="8">Uncharacterized protein</fullName>
    </submittedName>
</protein>
<evidence type="ECO:0000256" key="5">
    <source>
        <dbReference type="ARBA" id="ARBA00023136"/>
    </source>
</evidence>
<evidence type="ECO:0000256" key="4">
    <source>
        <dbReference type="ARBA" id="ARBA00022989"/>
    </source>
</evidence>
<evidence type="ECO:0000256" key="1">
    <source>
        <dbReference type="ARBA" id="ARBA00004141"/>
    </source>
</evidence>
<comment type="similarity">
    <text evidence="2">Belongs to the TAPT1 family.</text>
</comment>
<keyword evidence="4 7" id="KW-1133">Transmembrane helix</keyword>
<keyword evidence="3 7" id="KW-0812">Transmembrane</keyword>
<evidence type="ECO:0000256" key="6">
    <source>
        <dbReference type="SAM" id="MobiDB-lite"/>
    </source>
</evidence>
<dbReference type="PANTHER" id="PTHR13317">
    <property type="entry name" value="TRANSMEMBRANE ANTERIOR POSTERIOR TRANSFORMATION PROTEIN 1 HOMOLOG"/>
    <property type="match status" value="1"/>
</dbReference>
<evidence type="ECO:0000313" key="9">
    <source>
        <dbReference type="Proteomes" id="UP000636800"/>
    </source>
</evidence>
<comment type="caution">
    <text evidence="8">The sequence shown here is derived from an EMBL/GenBank/DDBJ whole genome shotgun (WGS) entry which is preliminary data.</text>
</comment>
<dbReference type="EMBL" id="JADCNL010000010">
    <property type="protein sequence ID" value="KAG0464527.1"/>
    <property type="molecule type" value="Genomic_DNA"/>
</dbReference>
<evidence type="ECO:0000256" key="2">
    <source>
        <dbReference type="ARBA" id="ARBA00008803"/>
    </source>
</evidence>
<organism evidence="8 9">
    <name type="scientific">Vanilla planifolia</name>
    <name type="common">Vanilla</name>
    <dbReference type="NCBI Taxonomy" id="51239"/>
    <lineage>
        <taxon>Eukaryota</taxon>
        <taxon>Viridiplantae</taxon>
        <taxon>Streptophyta</taxon>
        <taxon>Embryophyta</taxon>
        <taxon>Tracheophyta</taxon>
        <taxon>Spermatophyta</taxon>
        <taxon>Magnoliopsida</taxon>
        <taxon>Liliopsida</taxon>
        <taxon>Asparagales</taxon>
        <taxon>Orchidaceae</taxon>
        <taxon>Vanilloideae</taxon>
        <taxon>Vanilleae</taxon>
        <taxon>Vanilla</taxon>
    </lineage>
</organism>
<feature type="compositionally biased region" description="Basic and acidic residues" evidence="6">
    <location>
        <begin position="144"/>
        <end position="166"/>
    </location>
</feature>
<feature type="compositionally biased region" description="Basic residues" evidence="6">
    <location>
        <begin position="55"/>
        <end position="69"/>
    </location>
</feature>
<dbReference type="PANTHER" id="PTHR13317:SF4">
    <property type="entry name" value="TRANSMEMBRANE ANTERIOR POSTERIOR TRANSFORMATION PROTEIN 1 HOMOLOG"/>
    <property type="match status" value="1"/>
</dbReference>
<evidence type="ECO:0000256" key="7">
    <source>
        <dbReference type="SAM" id="Phobius"/>
    </source>
</evidence>
<name>A0A835UK13_VANPL</name>
<feature type="region of interest" description="Disordered" evidence="6">
    <location>
        <begin position="139"/>
        <end position="166"/>
    </location>
</feature>
<dbReference type="Proteomes" id="UP000636800">
    <property type="component" value="Chromosome 10"/>
</dbReference>
<gene>
    <name evidence="8" type="ORF">HPP92_020596</name>
</gene>
<dbReference type="AlphaFoldDB" id="A0A835UK13"/>
<evidence type="ECO:0000313" key="8">
    <source>
        <dbReference type="EMBL" id="KAG0464527.1"/>
    </source>
</evidence>
<dbReference type="GO" id="GO:0005789">
    <property type="term" value="C:endoplasmic reticulum membrane"/>
    <property type="evidence" value="ECO:0007669"/>
    <property type="project" value="TreeGrafter"/>
</dbReference>
<feature type="transmembrane region" description="Helical" evidence="7">
    <location>
        <begin position="244"/>
        <end position="268"/>
    </location>
</feature>
<sequence length="306" mass="34363">MVPFASPKSMPLGSVHRKVSFGVLAEESSGDDGSIFVPRYSDAPHESETADGRGSRRKRKSRGGKKKKAAAQPLVEVEGRCPSFSHNGMHEIVMDFSVSESRSIVESISESTVVERETENSRVSCVSYVELRQRNLNGVAADGQGKDDAESDKESSTAVKWRPDSVGRGPKLETMESLDWKRFMAENPDLLGEGFGVEKSPVKYFMGEIYGGSSLRSTISVGNEKKRQRVYNTMFHVPFRCERLIIAGFFVCLDSFLSLLTIMPARILMTIWRLLRTRYLINCVNLLERMFCKFCLALQRILQIVQ</sequence>
<comment type="subcellular location">
    <subcellularLocation>
        <location evidence="1">Membrane</location>
        <topology evidence="1">Multi-pass membrane protein</topology>
    </subcellularLocation>
</comment>
<dbReference type="OrthoDB" id="1900597at2759"/>
<reference evidence="8 9" key="1">
    <citation type="journal article" date="2020" name="Nat. Food">
        <title>A phased Vanilla planifolia genome enables genetic improvement of flavour and production.</title>
        <authorList>
            <person name="Hasing T."/>
            <person name="Tang H."/>
            <person name="Brym M."/>
            <person name="Khazi F."/>
            <person name="Huang T."/>
            <person name="Chambers A.H."/>
        </authorList>
    </citation>
    <scope>NUCLEOTIDE SEQUENCE [LARGE SCALE GENOMIC DNA]</scope>
    <source>
        <tissue evidence="8">Leaf</tissue>
    </source>
</reference>
<evidence type="ECO:0000256" key="3">
    <source>
        <dbReference type="ARBA" id="ARBA00022692"/>
    </source>
</evidence>